<dbReference type="OrthoDB" id="49151at2759"/>
<evidence type="ECO:0000256" key="4">
    <source>
        <dbReference type="ARBA" id="ARBA00023242"/>
    </source>
</evidence>
<dbReference type="InterPro" id="IPR027521">
    <property type="entry name" value="Usb1"/>
</dbReference>
<organism evidence="7 8">
    <name type="scientific">Funneliformis geosporum</name>
    <dbReference type="NCBI Taxonomy" id="1117311"/>
    <lineage>
        <taxon>Eukaryota</taxon>
        <taxon>Fungi</taxon>
        <taxon>Fungi incertae sedis</taxon>
        <taxon>Mucoromycota</taxon>
        <taxon>Glomeromycotina</taxon>
        <taxon>Glomeromycetes</taxon>
        <taxon>Glomerales</taxon>
        <taxon>Glomeraceae</taxon>
        <taxon>Funneliformis</taxon>
    </lineage>
</organism>
<evidence type="ECO:0000256" key="6">
    <source>
        <dbReference type="SAM" id="MobiDB-lite"/>
    </source>
</evidence>
<dbReference type="GO" id="GO:0034477">
    <property type="term" value="P:U6 snRNA 3'-end processing"/>
    <property type="evidence" value="ECO:0007669"/>
    <property type="project" value="UniProtKB-UniRule"/>
</dbReference>
<feature type="active site" description="Proton donor/acceptor" evidence="5">
    <location>
        <position position="199"/>
    </location>
</feature>
<keyword evidence="1 5" id="KW-0540">Nuclease</keyword>
<comment type="caution">
    <text evidence="7">The sequence shown here is derived from an EMBL/GenBank/DDBJ whole genome shotgun (WGS) entry which is preliminary data.</text>
</comment>
<accession>A0A9W4T0A1</accession>
<comment type="function">
    <text evidence="5">Phosphodiesterase responsible for the U6 snRNA 3' end processing. Acts as an exoribonuclease (RNase) responsible for trimming the poly(U) tract of the last nucleotides in the pre-U6 snRNA molecule, leading to the formation of mature U6 snRNA.</text>
</comment>
<sequence>MSELVDYELSDNETNSKQLNEISQESNLSLVDYLSDYHLSDEEEQKYEIDKKWEENTSRETVLKRKEIYDLDKESTITSKKRGSILKELPRKDLPPLPSDFLQLYPGKKDYSKHIDDPSLHQGRIRTVPHIEGNWATHVYVEVVLTEEIYLIIKKIIKLTQAIVNEDGVKIFSCIEKHNVNDDVDELDDNDYFEETKLHISLSRPLLLKYHHIDNFWTKIKKGFLNRKRFSLSFADVAGFSNDDDTRSFMALEVGKGSNELKSMVNIVNKVAIDFQQKPFYENPRFHASILWALGGSNIDSSLCDAIKETEFFEMMTQHIFFINCMWRSWGSNPGPLAYRATLQSERSTTELHPQVI</sequence>
<comment type="subcellular location">
    <subcellularLocation>
        <location evidence="5">Nucleus</location>
    </subcellularLocation>
</comment>
<dbReference type="HAMAP" id="MF_03040">
    <property type="entry name" value="USB1"/>
    <property type="match status" value="1"/>
</dbReference>
<evidence type="ECO:0000256" key="2">
    <source>
        <dbReference type="ARBA" id="ARBA00022801"/>
    </source>
</evidence>
<comment type="similarity">
    <text evidence="5">Belongs to the 2H phosphoesterase superfamily. USB1 family.</text>
</comment>
<dbReference type="GO" id="GO:0005634">
    <property type="term" value="C:nucleus"/>
    <property type="evidence" value="ECO:0007669"/>
    <property type="project" value="UniProtKB-SubCell"/>
</dbReference>
<dbReference type="AlphaFoldDB" id="A0A9W4T0A1"/>
<dbReference type="EC" id="3.1.4.-" evidence="5"/>
<feature type="compositionally biased region" description="Acidic residues" evidence="6">
    <location>
        <begin position="1"/>
        <end position="11"/>
    </location>
</feature>
<keyword evidence="2 5" id="KW-0378">Hydrolase</keyword>
<evidence type="ECO:0000313" key="7">
    <source>
        <dbReference type="EMBL" id="CAI2185667.1"/>
    </source>
</evidence>
<feature type="active site" description="Proton donor/acceptor" evidence="5">
    <location>
        <position position="287"/>
    </location>
</feature>
<keyword evidence="8" id="KW-1185">Reference proteome</keyword>
<feature type="region of interest" description="Disordered" evidence="6">
    <location>
        <begin position="1"/>
        <end position="21"/>
    </location>
</feature>
<dbReference type="Pfam" id="PF09749">
    <property type="entry name" value="HVSL"/>
    <property type="match status" value="1"/>
</dbReference>
<dbReference type="GO" id="GO:0016829">
    <property type="term" value="F:lyase activity"/>
    <property type="evidence" value="ECO:0007669"/>
    <property type="project" value="UniProtKB-KW"/>
</dbReference>
<dbReference type="PANTHER" id="PTHR13522">
    <property type="entry name" value="U6 SNRNA PHOSPHODIESTERASE 1"/>
    <property type="match status" value="1"/>
</dbReference>
<dbReference type="Gene3D" id="3.90.1140.10">
    <property type="entry name" value="Cyclic phosphodiesterase"/>
    <property type="match status" value="1"/>
</dbReference>
<protein>
    <recommendedName>
        <fullName evidence="5">U6 snRNA phosphodiesterase</fullName>
        <ecNumber evidence="5">3.1.4.-</ecNumber>
    </recommendedName>
</protein>
<dbReference type="EMBL" id="CAMKVN010003813">
    <property type="protein sequence ID" value="CAI2185667.1"/>
    <property type="molecule type" value="Genomic_DNA"/>
</dbReference>
<evidence type="ECO:0000256" key="5">
    <source>
        <dbReference type="HAMAP-Rule" id="MF_03040"/>
    </source>
</evidence>
<gene>
    <name evidence="5" type="primary">USB1</name>
    <name evidence="7" type="ORF">FWILDA_LOCUS12193</name>
</gene>
<keyword evidence="4 5" id="KW-0539">Nucleus</keyword>
<name>A0A9W4T0A1_9GLOM</name>
<evidence type="ECO:0000313" key="8">
    <source>
        <dbReference type="Proteomes" id="UP001153678"/>
    </source>
</evidence>
<feature type="compositionally biased region" description="Polar residues" evidence="6">
    <location>
        <begin position="12"/>
        <end position="21"/>
    </location>
</feature>
<dbReference type="Proteomes" id="UP001153678">
    <property type="component" value="Unassembled WGS sequence"/>
</dbReference>
<evidence type="ECO:0000256" key="3">
    <source>
        <dbReference type="ARBA" id="ARBA00023239"/>
    </source>
</evidence>
<proteinExistence type="inferred from homology"/>
<dbReference type="PANTHER" id="PTHR13522:SF3">
    <property type="entry name" value="U6 SNRNA PHOSPHODIESTERASE 1"/>
    <property type="match status" value="1"/>
</dbReference>
<dbReference type="GO" id="GO:1990838">
    <property type="term" value="F:poly(U)-specific exoribonuclease activity, producing 3' uridine cyclic phosphate ends"/>
    <property type="evidence" value="ECO:0007669"/>
    <property type="project" value="UniProtKB-UniRule"/>
</dbReference>
<evidence type="ECO:0000256" key="1">
    <source>
        <dbReference type="ARBA" id="ARBA00022722"/>
    </source>
</evidence>
<reference evidence="7" key="1">
    <citation type="submission" date="2022-08" db="EMBL/GenBank/DDBJ databases">
        <authorList>
            <person name="Kallberg Y."/>
            <person name="Tangrot J."/>
            <person name="Rosling A."/>
        </authorList>
    </citation>
    <scope>NUCLEOTIDE SEQUENCE</scope>
    <source>
        <strain evidence="7">Wild A</strain>
    </source>
</reference>
<keyword evidence="3" id="KW-0456">Lyase</keyword>